<reference evidence="1 2" key="1">
    <citation type="journal article" date="2012" name="Genome Biol.">
        <title>Genome and low-iron response of an oceanic diatom adapted to chronic iron limitation.</title>
        <authorList>
            <person name="Lommer M."/>
            <person name="Specht M."/>
            <person name="Roy A.S."/>
            <person name="Kraemer L."/>
            <person name="Andreson R."/>
            <person name="Gutowska M.A."/>
            <person name="Wolf J."/>
            <person name="Bergner S.V."/>
            <person name="Schilhabel M.B."/>
            <person name="Klostermeier U.C."/>
            <person name="Beiko R.G."/>
            <person name="Rosenstiel P."/>
            <person name="Hippler M."/>
            <person name="Laroche J."/>
        </authorList>
    </citation>
    <scope>NUCLEOTIDE SEQUENCE [LARGE SCALE GENOMIC DNA]</scope>
    <source>
        <strain evidence="1 2">CCMP1005</strain>
    </source>
</reference>
<accession>K0T4Y5</accession>
<evidence type="ECO:0000313" key="2">
    <source>
        <dbReference type="Proteomes" id="UP000266841"/>
    </source>
</evidence>
<proteinExistence type="predicted"/>
<organism evidence="1 2">
    <name type="scientific">Thalassiosira oceanica</name>
    <name type="common">Marine diatom</name>
    <dbReference type="NCBI Taxonomy" id="159749"/>
    <lineage>
        <taxon>Eukaryota</taxon>
        <taxon>Sar</taxon>
        <taxon>Stramenopiles</taxon>
        <taxon>Ochrophyta</taxon>
        <taxon>Bacillariophyta</taxon>
        <taxon>Coscinodiscophyceae</taxon>
        <taxon>Thalassiosirophycidae</taxon>
        <taxon>Thalassiosirales</taxon>
        <taxon>Thalassiosiraceae</taxon>
        <taxon>Thalassiosira</taxon>
    </lineage>
</organism>
<dbReference type="AlphaFoldDB" id="K0T4Y5"/>
<name>K0T4Y5_THAOC</name>
<sequence length="123" mass="14006">MSMRFAISVDGNSGHDGLLWVKRKRLKSPRLSTATAAMWMPMLLSTLPMAMLCTIPTWPTPACRVVDWGKWPDSSHNLHTMYWLTDGRNKIQGYKAYSVNSLQTFFILPGPINNLDRANQYCD</sequence>
<protein>
    <submittedName>
        <fullName evidence="1">Uncharacterized protein</fullName>
    </submittedName>
</protein>
<dbReference type="EMBL" id="AGNL01015761">
    <property type="protein sequence ID" value="EJK65477.1"/>
    <property type="molecule type" value="Genomic_DNA"/>
</dbReference>
<dbReference type="Proteomes" id="UP000266841">
    <property type="component" value="Unassembled WGS sequence"/>
</dbReference>
<evidence type="ECO:0000313" key="1">
    <source>
        <dbReference type="EMBL" id="EJK65477.1"/>
    </source>
</evidence>
<comment type="caution">
    <text evidence="1">The sequence shown here is derived from an EMBL/GenBank/DDBJ whole genome shotgun (WGS) entry which is preliminary data.</text>
</comment>
<keyword evidence="2" id="KW-1185">Reference proteome</keyword>
<gene>
    <name evidence="1" type="ORF">THAOC_13652</name>
</gene>